<dbReference type="EMBL" id="MU157950">
    <property type="protein sequence ID" value="KAF9522333.1"/>
    <property type="molecule type" value="Genomic_DNA"/>
</dbReference>
<dbReference type="Proteomes" id="UP000807306">
    <property type="component" value="Unassembled WGS sequence"/>
</dbReference>
<feature type="transmembrane region" description="Helical" evidence="1">
    <location>
        <begin position="20"/>
        <end position="41"/>
    </location>
</feature>
<protein>
    <submittedName>
        <fullName evidence="2">Uncharacterized protein</fullName>
    </submittedName>
</protein>
<organism evidence="2 3">
    <name type="scientific">Crepidotus variabilis</name>
    <dbReference type="NCBI Taxonomy" id="179855"/>
    <lineage>
        <taxon>Eukaryota</taxon>
        <taxon>Fungi</taxon>
        <taxon>Dikarya</taxon>
        <taxon>Basidiomycota</taxon>
        <taxon>Agaricomycotina</taxon>
        <taxon>Agaricomycetes</taxon>
        <taxon>Agaricomycetidae</taxon>
        <taxon>Agaricales</taxon>
        <taxon>Agaricineae</taxon>
        <taxon>Crepidotaceae</taxon>
        <taxon>Crepidotus</taxon>
    </lineage>
</organism>
<accession>A0A9P6JIP9</accession>
<keyword evidence="3" id="KW-1185">Reference proteome</keyword>
<evidence type="ECO:0000256" key="1">
    <source>
        <dbReference type="SAM" id="Phobius"/>
    </source>
</evidence>
<keyword evidence="1" id="KW-1133">Transmembrane helix</keyword>
<sequence>MLLCVHCLTFKFPKHSKLHFALILFQTCGPHIFGCVLMIGINRMKMQQEIDV</sequence>
<name>A0A9P6JIP9_9AGAR</name>
<evidence type="ECO:0000313" key="2">
    <source>
        <dbReference type="EMBL" id="KAF9522333.1"/>
    </source>
</evidence>
<reference evidence="2" key="1">
    <citation type="submission" date="2020-11" db="EMBL/GenBank/DDBJ databases">
        <authorList>
            <consortium name="DOE Joint Genome Institute"/>
            <person name="Ahrendt S."/>
            <person name="Riley R."/>
            <person name="Andreopoulos W."/>
            <person name="Labutti K."/>
            <person name="Pangilinan J."/>
            <person name="Ruiz-Duenas F.J."/>
            <person name="Barrasa J.M."/>
            <person name="Sanchez-Garcia M."/>
            <person name="Camarero S."/>
            <person name="Miyauchi S."/>
            <person name="Serrano A."/>
            <person name="Linde D."/>
            <person name="Babiker R."/>
            <person name="Drula E."/>
            <person name="Ayuso-Fernandez I."/>
            <person name="Pacheco R."/>
            <person name="Padilla G."/>
            <person name="Ferreira P."/>
            <person name="Barriuso J."/>
            <person name="Kellner H."/>
            <person name="Castanera R."/>
            <person name="Alfaro M."/>
            <person name="Ramirez L."/>
            <person name="Pisabarro A.G."/>
            <person name="Kuo A."/>
            <person name="Tritt A."/>
            <person name="Lipzen A."/>
            <person name="He G."/>
            <person name="Yan M."/>
            <person name="Ng V."/>
            <person name="Cullen D."/>
            <person name="Martin F."/>
            <person name="Rosso M.-N."/>
            <person name="Henrissat B."/>
            <person name="Hibbett D."/>
            <person name="Martinez A.T."/>
            <person name="Grigoriev I.V."/>
        </authorList>
    </citation>
    <scope>NUCLEOTIDE SEQUENCE</scope>
    <source>
        <strain evidence="2">CBS 506.95</strain>
    </source>
</reference>
<comment type="caution">
    <text evidence="2">The sequence shown here is derived from an EMBL/GenBank/DDBJ whole genome shotgun (WGS) entry which is preliminary data.</text>
</comment>
<dbReference type="AlphaFoldDB" id="A0A9P6JIP9"/>
<gene>
    <name evidence="2" type="ORF">CPB83DRAFT_116572</name>
</gene>
<evidence type="ECO:0000313" key="3">
    <source>
        <dbReference type="Proteomes" id="UP000807306"/>
    </source>
</evidence>
<proteinExistence type="predicted"/>
<keyword evidence="1" id="KW-0812">Transmembrane</keyword>
<keyword evidence="1" id="KW-0472">Membrane</keyword>